<dbReference type="InterPro" id="IPR029058">
    <property type="entry name" value="AB_hydrolase_fold"/>
</dbReference>
<evidence type="ECO:0000256" key="1">
    <source>
        <dbReference type="ARBA" id="ARBA00007920"/>
    </source>
</evidence>
<evidence type="ECO:0000313" key="4">
    <source>
        <dbReference type="Proteomes" id="UP000439903"/>
    </source>
</evidence>
<reference evidence="3 4" key="1">
    <citation type="journal article" date="2019" name="Environ. Microbiol.">
        <title>At the nexus of three kingdoms: the genome of the mycorrhizal fungus Gigaspora margarita provides insights into plant, endobacterial and fungal interactions.</title>
        <authorList>
            <person name="Venice F."/>
            <person name="Ghignone S."/>
            <person name="Salvioli di Fossalunga A."/>
            <person name="Amselem J."/>
            <person name="Novero M."/>
            <person name="Xianan X."/>
            <person name="Sedzielewska Toro K."/>
            <person name="Morin E."/>
            <person name="Lipzen A."/>
            <person name="Grigoriev I.V."/>
            <person name="Henrissat B."/>
            <person name="Martin F.M."/>
            <person name="Bonfante P."/>
        </authorList>
    </citation>
    <scope>NUCLEOTIDE SEQUENCE [LARGE SCALE GENOMIC DNA]</scope>
    <source>
        <strain evidence="3 4">BEG34</strain>
    </source>
</reference>
<proteinExistence type="inferred from homology"/>
<organism evidence="3 4">
    <name type="scientific">Gigaspora margarita</name>
    <dbReference type="NCBI Taxonomy" id="4874"/>
    <lineage>
        <taxon>Eukaryota</taxon>
        <taxon>Fungi</taxon>
        <taxon>Fungi incertae sedis</taxon>
        <taxon>Mucoromycota</taxon>
        <taxon>Glomeromycotina</taxon>
        <taxon>Glomeromycetes</taxon>
        <taxon>Diversisporales</taxon>
        <taxon>Gigasporaceae</taxon>
        <taxon>Gigaspora</taxon>
    </lineage>
</organism>
<sequence length="335" mass="37445">MSEKKEPEKRNKLLLVFIHGFKGDDDTFKDFPGRLQHLLTSSKPGLDTESIVYPQYETRGDLKKAVELFCAWLEQKVKEGEENREGNVAICLIGHSMGGILAADTILKYASQESPTPPKIIGLFAFDTPYYGVHERVFSKATLERASSVAQQVSGAYSILTTAAGLMSTVASTTKKTTAPTAATKSSSYFGFNKWGLAAVAGAALVGGAVYMQKDNVSKSVEWLVSHLEFVGVLWKQEELKQRVENLIKVPDITFHCFYTQIPPNESFFSPRTFIVLPPPEILSYFSSTTCVSKDEIDAHCYMFDPEHNHFYFDLGHVSAKRIIDMTDKWEKENN</sequence>
<comment type="caution">
    <text evidence="3">The sequence shown here is derived from an EMBL/GenBank/DDBJ whole genome shotgun (WGS) entry which is preliminary data.</text>
</comment>
<dbReference type="AlphaFoldDB" id="A0A8H4A666"/>
<evidence type="ECO:0000259" key="2">
    <source>
        <dbReference type="Pfam" id="PF05057"/>
    </source>
</evidence>
<dbReference type="EMBL" id="WTPW01001507">
    <property type="protein sequence ID" value="KAF0431521.1"/>
    <property type="molecule type" value="Genomic_DNA"/>
</dbReference>
<dbReference type="OrthoDB" id="442243at2759"/>
<name>A0A8H4A666_GIGMA</name>
<dbReference type="Proteomes" id="UP000439903">
    <property type="component" value="Unassembled WGS sequence"/>
</dbReference>
<dbReference type="PANTHER" id="PTHR47842:SF1">
    <property type="entry name" value="DUF676 DOMAIN-CONTAINING PROTEIN"/>
    <property type="match status" value="1"/>
</dbReference>
<comment type="similarity">
    <text evidence="1">Belongs to the putative lipase ROG1 family.</text>
</comment>
<feature type="domain" description="DUF676" evidence="2">
    <location>
        <begin position="11"/>
        <end position="136"/>
    </location>
</feature>
<protein>
    <submittedName>
        <fullName evidence="3">RNA-binding protein</fullName>
    </submittedName>
</protein>
<keyword evidence="4" id="KW-1185">Reference proteome</keyword>
<accession>A0A8H4A666</accession>
<dbReference type="SUPFAM" id="SSF53474">
    <property type="entry name" value="alpha/beta-Hydrolases"/>
    <property type="match status" value="1"/>
</dbReference>
<dbReference type="Pfam" id="PF05057">
    <property type="entry name" value="DUF676"/>
    <property type="match status" value="1"/>
</dbReference>
<evidence type="ECO:0000313" key="3">
    <source>
        <dbReference type="EMBL" id="KAF0431521.1"/>
    </source>
</evidence>
<dbReference type="InterPro" id="IPR007751">
    <property type="entry name" value="DUF676_lipase-like"/>
</dbReference>
<dbReference type="PANTHER" id="PTHR47842">
    <property type="entry name" value="EXPRESSED PROTEIN"/>
    <property type="match status" value="1"/>
</dbReference>
<dbReference type="Gene3D" id="3.40.50.1820">
    <property type="entry name" value="alpha/beta hydrolase"/>
    <property type="match status" value="1"/>
</dbReference>
<gene>
    <name evidence="3" type="ORF">F8M41_005374</name>
</gene>